<name>A0ABS6BI19_9SPHN</name>
<dbReference type="EMBL" id="JAHKRT010000004">
    <property type="protein sequence ID" value="MBU3077953.1"/>
    <property type="molecule type" value="Genomic_DNA"/>
</dbReference>
<organism evidence="1 2">
    <name type="scientific">Sphingomonas quercus</name>
    <dbReference type="NCBI Taxonomy" id="2842451"/>
    <lineage>
        <taxon>Bacteria</taxon>
        <taxon>Pseudomonadati</taxon>
        <taxon>Pseudomonadota</taxon>
        <taxon>Alphaproteobacteria</taxon>
        <taxon>Sphingomonadales</taxon>
        <taxon>Sphingomonadaceae</taxon>
        <taxon>Sphingomonas</taxon>
    </lineage>
</organism>
<dbReference type="Proteomes" id="UP000776276">
    <property type="component" value="Unassembled WGS sequence"/>
</dbReference>
<evidence type="ECO:0000313" key="2">
    <source>
        <dbReference type="Proteomes" id="UP000776276"/>
    </source>
</evidence>
<proteinExistence type="predicted"/>
<protein>
    <submittedName>
        <fullName evidence="1">Uncharacterized protein</fullName>
    </submittedName>
</protein>
<dbReference type="RefSeq" id="WP_216323330.1">
    <property type="nucleotide sequence ID" value="NZ_JAHKRT010000004.1"/>
</dbReference>
<evidence type="ECO:0000313" key="1">
    <source>
        <dbReference type="EMBL" id="MBU3077953.1"/>
    </source>
</evidence>
<accession>A0ABS6BI19</accession>
<gene>
    <name evidence="1" type="ORF">KOF26_08760</name>
</gene>
<comment type="caution">
    <text evidence="1">The sequence shown here is derived from an EMBL/GenBank/DDBJ whole genome shotgun (WGS) entry which is preliminary data.</text>
</comment>
<reference evidence="1 2" key="1">
    <citation type="submission" date="2021-06" db="EMBL/GenBank/DDBJ databases">
        <title>Sphingomonas sp. XMGL2, whole genome shotgun sequencing project.</title>
        <authorList>
            <person name="Zhao G."/>
            <person name="Shen L."/>
        </authorList>
    </citation>
    <scope>NUCLEOTIDE SEQUENCE [LARGE SCALE GENOMIC DNA]</scope>
    <source>
        <strain evidence="1 2">XMGL2</strain>
    </source>
</reference>
<keyword evidence="2" id="KW-1185">Reference proteome</keyword>
<sequence>MATTVDRLADVLCTAIPGGQEILVNIADGLEDGSIDAGRLRLFAEACLARLDRVDRQDEGFGAMARTAIASVVFTPPAGEDGRPIDLQYAALIEASDDHIMTFMTLGKLHDLAFGSTRLAAALKAELGPLWLGTDFRFIPDEQGEAIAEIINKEGAASGLKLSRIGANATPFPIWITRSVVGDTVLGQTSPQERATRMRDWLGLGLVDIGAPVFGFRSNRPLPHLHPAKLGRPTVWDGIDHWWFKHRRSSPRLDAWGRTLDFAAAVSGCSDCDGGPEAVMPGPAFDEGFTCFYLGTVQTSPMPPGPSVLGALIASDPPRAIEAIRQRVADALSAGG</sequence>